<comment type="caution">
    <text evidence="2">The sequence shown here is derived from an EMBL/GenBank/DDBJ whole genome shotgun (WGS) entry which is preliminary data.</text>
</comment>
<reference evidence="2" key="2">
    <citation type="submission" date="2021-08" db="EMBL/GenBank/DDBJ databases">
        <authorList>
            <person name="Eriksson T."/>
        </authorList>
    </citation>
    <scope>NUCLEOTIDE SEQUENCE</scope>
    <source>
        <strain evidence="2">Stoneville</strain>
        <tissue evidence="2">Whole head</tissue>
    </source>
</reference>
<proteinExistence type="predicted"/>
<evidence type="ECO:0000313" key="3">
    <source>
        <dbReference type="Proteomes" id="UP000719412"/>
    </source>
</evidence>
<accession>A0A8J6LBE3</accession>
<protein>
    <submittedName>
        <fullName evidence="2">Uncharacterized protein</fullName>
    </submittedName>
</protein>
<keyword evidence="3" id="KW-1185">Reference proteome</keyword>
<gene>
    <name evidence="2" type="ORF">GEV33_009678</name>
</gene>
<sequence length="373" mass="42879">MTRKLKFLMLTCGEGNCIEKFWKDVFQIKHADDITLKYANITKVVKAVLSLSHGSADVERGFSTSKRILTDDKTGLLCRTYVGMYENRPEFVPISKKLIQMATLAHKSYQGYLENERAKKRICEEEHLREQLKSIQTSVEVVVTESKSLEALETELKTRESNVLQQNKAACSMLQQASERLDSAIEKGDLVEAPLRVEMYKEKLKEMPLPPQPILTRWGTWLQAAMFYSEHFDSIKETDLQRDGMIVFPNMTMTGKHGNEKFYKHSRIIPNPGVNIIRVCELSDKQAVSCVIDGIQNDVIQTGARAGRYENPEVLYSSFLSTLVTQKAEGQREQQSQHKTRPTFKDNRNRREDRNVRMGRSFPRHKPKCLDTI</sequence>
<feature type="region of interest" description="Disordered" evidence="1">
    <location>
        <begin position="326"/>
        <end position="373"/>
    </location>
</feature>
<dbReference type="EMBL" id="JABDTM020025582">
    <property type="protein sequence ID" value="KAH0813113.1"/>
    <property type="molecule type" value="Genomic_DNA"/>
</dbReference>
<dbReference type="Proteomes" id="UP000719412">
    <property type="component" value="Unassembled WGS sequence"/>
</dbReference>
<feature type="compositionally biased region" description="Basic and acidic residues" evidence="1">
    <location>
        <begin position="343"/>
        <end position="356"/>
    </location>
</feature>
<reference evidence="2" key="1">
    <citation type="journal article" date="2020" name="J Insects Food Feed">
        <title>The yellow mealworm (Tenebrio molitor) genome: a resource for the emerging insects as food and feed industry.</title>
        <authorList>
            <person name="Eriksson T."/>
            <person name="Andere A."/>
            <person name="Kelstrup H."/>
            <person name="Emery V."/>
            <person name="Picard C."/>
        </authorList>
    </citation>
    <scope>NUCLEOTIDE SEQUENCE</scope>
    <source>
        <strain evidence="2">Stoneville</strain>
        <tissue evidence="2">Whole head</tissue>
    </source>
</reference>
<dbReference type="AlphaFoldDB" id="A0A8J6LBE3"/>
<evidence type="ECO:0000256" key="1">
    <source>
        <dbReference type="SAM" id="MobiDB-lite"/>
    </source>
</evidence>
<organism evidence="2 3">
    <name type="scientific">Tenebrio molitor</name>
    <name type="common">Yellow mealworm beetle</name>
    <dbReference type="NCBI Taxonomy" id="7067"/>
    <lineage>
        <taxon>Eukaryota</taxon>
        <taxon>Metazoa</taxon>
        <taxon>Ecdysozoa</taxon>
        <taxon>Arthropoda</taxon>
        <taxon>Hexapoda</taxon>
        <taxon>Insecta</taxon>
        <taxon>Pterygota</taxon>
        <taxon>Neoptera</taxon>
        <taxon>Endopterygota</taxon>
        <taxon>Coleoptera</taxon>
        <taxon>Polyphaga</taxon>
        <taxon>Cucujiformia</taxon>
        <taxon>Tenebrionidae</taxon>
        <taxon>Tenebrio</taxon>
    </lineage>
</organism>
<evidence type="ECO:0000313" key="2">
    <source>
        <dbReference type="EMBL" id="KAH0813113.1"/>
    </source>
</evidence>
<name>A0A8J6LBE3_TENMO</name>